<dbReference type="EMBL" id="OU893351">
    <property type="protein sequence ID" value="CAG9789603.1"/>
    <property type="molecule type" value="Genomic_DNA"/>
</dbReference>
<reference evidence="2" key="1">
    <citation type="submission" date="2021-12" db="EMBL/GenBank/DDBJ databases">
        <authorList>
            <person name="King R."/>
        </authorList>
    </citation>
    <scope>NUCLEOTIDE SEQUENCE</scope>
</reference>
<sequence>MTEETKCYSEVSEYNIVAMGEMTGYWNVVIGEVTKYGTEEMDCETEGMVKSNVIVCHVGLNKVNVNENLLKDLKKKSADDQKNLKKTVGGSFTPTLTDVDHQILSVKDAQIRPDVNPYDDAAEYFGDNVEENSLPEHNSQPQPNPQPQSNPQPQPNLPKSNRKRKLVLQRKNDKAVLITNIQLKL</sequence>
<dbReference type="Proteomes" id="UP001153714">
    <property type="component" value="Chromosome 20"/>
</dbReference>
<reference evidence="2" key="2">
    <citation type="submission" date="2022-10" db="EMBL/GenBank/DDBJ databases">
        <authorList>
            <consortium name="ENA_rothamsted_submissions"/>
            <consortium name="culmorum"/>
            <person name="King R."/>
        </authorList>
    </citation>
    <scope>NUCLEOTIDE SEQUENCE</scope>
</reference>
<feature type="compositionally biased region" description="Pro residues" evidence="1">
    <location>
        <begin position="142"/>
        <end position="156"/>
    </location>
</feature>
<evidence type="ECO:0000313" key="2">
    <source>
        <dbReference type="EMBL" id="CAG9789603.1"/>
    </source>
</evidence>
<dbReference type="AlphaFoldDB" id="A0A9N9WCW3"/>
<gene>
    <name evidence="2" type="ORF">DIATSA_LOCUS7322</name>
</gene>
<protein>
    <submittedName>
        <fullName evidence="2">Uncharacterized protein</fullName>
    </submittedName>
</protein>
<organism evidence="2 3">
    <name type="scientific">Diatraea saccharalis</name>
    <name type="common">sugarcane borer</name>
    <dbReference type="NCBI Taxonomy" id="40085"/>
    <lineage>
        <taxon>Eukaryota</taxon>
        <taxon>Metazoa</taxon>
        <taxon>Ecdysozoa</taxon>
        <taxon>Arthropoda</taxon>
        <taxon>Hexapoda</taxon>
        <taxon>Insecta</taxon>
        <taxon>Pterygota</taxon>
        <taxon>Neoptera</taxon>
        <taxon>Endopterygota</taxon>
        <taxon>Lepidoptera</taxon>
        <taxon>Glossata</taxon>
        <taxon>Ditrysia</taxon>
        <taxon>Pyraloidea</taxon>
        <taxon>Crambidae</taxon>
        <taxon>Crambinae</taxon>
        <taxon>Diatraea</taxon>
    </lineage>
</organism>
<dbReference type="OrthoDB" id="3066195at2759"/>
<proteinExistence type="predicted"/>
<name>A0A9N9WCW3_9NEOP</name>
<evidence type="ECO:0000313" key="3">
    <source>
        <dbReference type="Proteomes" id="UP001153714"/>
    </source>
</evidence>
<accession>A0A9N9WCW3</accession>
<keyword evidence="3" id="KW-1185">Reference proteome</keyword>
<evidence type="ECO:0000256" key="1">
    <source>
        <dbReference type="SAM" id="MobiDB-lite"/>
    </source>
</evidence>
<feature type="region of interest" description="Disordered" evidence="1">
    <location>
        <begin position="131"/>
        <end position="170"/>
    </location>
</feature>